<evidence type="ECO:0000256" key="1">
    <source>
        <dbReference type="ARBA" id="ARBA00002663"/>
    </source>
</evidence>
<evidence type="ECO:0000313" key="10">
    <source>
        <dbReference type="Proteomes" id="UP000184368"/>
    </source>
</evidence>
<sequence>MSQFSFSKRERLKSRKQIDALFSEGKGYHAFPVKMNCRLFPVSEAQPAGMLAGVSAPKRSFKKAVDRNRIKRLLREAYRLQKAPLLQLMEERHTAGHVFFLYTGKELLTFEQVHAAMAKCLQQLQRRINEIPV</sequence>
<dbReference type="HAMAP" id="MF_00227">
    <property type="entry name" value="RNase_P"/>
    <property type="match status" value="1"/>
</dbReference>
<keyword evidence="6 7" id="KW-0694">RNA-binding</keyword>
<comment type="subunit">
    <text evidence="7">Consists of a catalytic RNA component (M1 or rnpB) and a protein subunit.</text>
</comment>
<keyword evidence="3 7" id="KW-0540">Nuclease</keyword>
<keyword evidence="2 7" id="KW-0819">tRNA processing</keyword>
<dbReference type="GO" id="GO:0004526">
    <property type="term" value="F:ribonuclease P activity"/>
    <property type="evidence" value="ECO:0007669"/>
    <property type="project" value="UniProtKB-UniRule"/>
</dbReference>
<dbReference type="Proteomes" id="UP000184368">
    <property type="component" value="Unassembled WGS sequence"/>
</dbReference>
<comment type="similarity">
    <text evidence="7">Belongs to the RnpA family.</text>
</comment>
<organism evidence="9 10">
    <name type="scientific">Cnuella takakiae</name>
    <dbReference type="NCBI Taxonomy" id="1302690"/>
    <lineage>
        <taxon>Bacteria</taxon>
        <taxon>Pseudomonadati</taxon>
        <taxon>Bacteroidota</taxon>
        <taxon>Chitinophagia</taxon>
        <taxon>Chitinophagales</taxon>
        <taxon>Chitinophagaceae</taxon>
        <taxon>Cnuella</taxon>
    </lineage>
</organism>
<keyword evidence="5 7" id="KW-0378">Hydrolase</keyword>
<dbReference type="NCBIfam" id="TIGR00188">
    <property type="entry name" value="rnpA"/>
    <property type="match status" value="1"/>
</dbReference>
<proteinExistence type="inferred from homology"/>
<name>A0A1M5ETU1_9BACT</name>
<dbReference type="GO" id="GO:0001682">
    <property type="term" value="P:tRNA 5'-leader removal"/>
    <property type="evidence" value="ECO:0007669"/>
    <property type="project" value="UniProtKB-UniRule"/>
</dbReference>
<keyword evidence="10" id="KW-1185">Reference proteome</keyword>
<evidence type="ECO:0000256" key="2">
    <source>
        <dbReference type="ARBA" id="ARBA00022694"/>
    </source>
</evidence>
<evidence type="ECO:0000256" key="6">
    <source>
        <dbReference type="ARBA" id="ARBA00022884"/>
    </source>
</evidence>
<dbReference type="PROSITE" id="PS00648">
    <property type="entry name" value="RIBONUCLEASE_P"/>
    <property type="match status" value="1"/>
</dbReference>
<dbReference type="RefSeq" id="WP_073045099.1">
    <property type="nucleotide sequence ID" value="NZ_FQUO01000012.1"/>
</dbReference>
<protein>
    <recommendedName>
        <fullName evidence="7 8">Ribonuclease P protein component</fullName>
        <shortName evidence="7">RNase P protein</shortName>
        <shortName evidence="7">RNaseP protein</shortName>
        <ecNumber evidence="7 8">3.1.26.5</ecNumber>
    </recommendedName>
    <alternativeName>
        <fullName evidence="7">Protein C5</fullName>
    </alternativeName>
</protein>
<dbReference type="Pfam" id="PF00825">
    <property type="entry name" value="Ribonuclease_P"/>
    <property type="match status" value="1"/>
</dbReference>
<dbReference type="STRING" id="1302690.BUE76_04800"/>
<dbReference type="EC" id="3.1.26.5" evidence="7 8"/>
<dbReference type="EMBL" id="FQUO01000012">
    <property type="protein sequence ID" value="SHF82452.1"/>
    <property type="molecule type" value="Genomic_DNA"/>
</dbReference>
<evidence type="ECO:0000256" key="4">
    <source>
        <dbReference type="ARBA" id="ARBA00022759"/>
    </source>
</evidence>
<dbReference type="AlphaFoldDB" id="A0A1M5ETU1"/>
<evidence type="ECO:0000256" key="8">
    <source>
        <dbReference type="NCBIfam" id="TIGR00188"/>
    </source>
</evidence>
<dbReference type="InterPro" id="IPR000100">
    <property type="entry name" value="RNase_P"/>
</dbReference>
<keyword evidence="4 7" id="KW-0255">Endonuclease</keyword>
<dbReference type="GO" id="GO:0042781">
    <property type="term" value="F:3'-tRNA processing endoribonuclease activity"/>
    <property type="evidence" value="ECO:0007669"/>
    <property type="project" value="TreeGrafter"/>
</dbReference>
<dbReference type="GO" id="GO:0000049">
    <property type="term" value="F:tRNA binding"/>
    <property type="evidence" value="ECO:0007669"/>
    <property type="project" value="UniProtKB-UniRule"/>
</dbReference>
<dbReference type="PANTHER" id="PTHR33992">
    <property type="entry name" value="RIBONUCLEASE P PROTEIN COMPONENT"/>
    <property type="match status" value="1"/>
</dbReference>
<reference evidence="9 10" key="1">
    <citation type="submission" date="2016-11" db="EMBL/GenBank/DDBJ databases">
        <authorList>
            <person name="Jaros S."/>
            <person name="Januszkiewicz K."/>
            <person name="Wedrychowicz H."/>
        </authorList>
    </citation>
    <scope>NUCLEOTIDE SEQUENCE [LARGE SCALE GENOMIC DNA]</scope>
    <source>
        <strain evidence="9 10">DSM 26897</strain>
    </source>
</reference>
<dbReference type="GO" id="GO:0030677">
    <property type="term" value="C:ribonuclease P complex"/>
    <property type="evidence" value="ECO:0007669"/>
    <property type="project" value="TreeGrafter"/>
</dbReference>
<dbReference type="OrthoDB" id="1524972at2"/>
<comment type="catalytic activity">
    <reaction evidence="7">
        <text>Endonucleolytic cleavage of RNA, removing 5'-extranucleotides from tRNA precursor.</text>
        <dbReference type="EC" id="3.1.26.5"/>
    </reaction>
</comment>
<dbReference type="InterPro" id="IPR020539">
    <property type="entry name" value="RNase_P_CS"/>
</dbReference>
<accession>A0A1M5ETU1</accession>
<dbReference type="InterPro" id="IPR014721">
    <property type="entry name" value="Ribsml_uS5_D2-typ_fold_subgr"/>
</dbReference>
<dbReference type="Gene3D" id="3.30.230.10">
    <property type="match status" value="1"/>
</dbReference>
<gene>
    <name evidence="7" type="primary">rnpA</name>
    <name evidence="9" type="ORF">SAMN05444008_112182</name>
</gene>
<dbReference type="InterPro" id="IPR020568">
    <property type="entry name" value="Ribosomal_Su5_D2-typ_SF"/>
</dbReference>
<evidence type="ECO:0000256" key="7">
    <source>
        <dbReference type="HAMAP-Rule" id="MF_00227"/>
    </source>
</evidence>
<evidence type="ECO:0000313" key="9">
    <source>
        <dbReference type="EMBL" id="SHF82452.1"/>
    </source>
</evidence>
<dbReference type="SUPFAM" id="SSF54211">
    <property type="entry name" value="Ribosomal protein S5 domain 2-like"/>
    <property type="match status" value="1"/>
</dbReference>
<comment type="function">
    <text evidence="1 7">RNaseP catalyzes the removal of the 5'-leader sequence from pre-tRNA to produce the mature 5'-terminus. It can also cleave other RNA substrates such as 4.5S RNA. The protein component plays an auxiliary but essential role in vivo by binding to the 5'-leader sequence and broadening the substrate specificity of the ribozyme.</text>
</comment>
<evidence type="ECO:0000256" key="3">
    <source>
        <dbReference type="ARBA" id="ARBA00022722"/>
    </source>
</evidence>
<evidence type="ECO:0000256" key="5">
    <source>
        <dbReference type="ARBA" id="ARBA00022801"/>
    </source>
</evidence>
<dbReference type="PANTHER" id="PTHR33992:SF1">
    <property type="entry name" value="RIBONUCLEASE P PROTEIN COMPONENT"/>
    <property type="match status" value="1"/>
</dbReference>